<dbReference type="SUPFAM" id="SSF88659">
    <property type="entry name" value="Sigma3 and sigma4 domains of RNA polymerase sigma factors"/>
    <property type="match status" value="1"/>
</dbReference>
<keyword evidence="4" id="KW-0804">Transcription</keyword>
<comment type="caution">
    <text evidence="7">The sequence shown here is derived from an EMBL/GenBank/DDBJ whole genome shotgun (WGS) entry which is preliminary data.</text>
</comment>
<accession>A0ABU9BTC3</accession>
<organism evidence="7 8">
    <name type="scientific">Ideonella lacteola</name>
    <dbReference type="NCBI Taxonomy" id="2984193"/>
    <lineage>
        <taxon>Bacteria</taxon>
        <taxon>Pseudomonadati</taxon>
        <taxon>Pseudomonadota</taxon>
        <taxon>Betaproteobacteria</taxon>
        <taxon>Burkholderiales</taxon>
        <taxon>Sphaerotilaceae</taxon>
        <taxon>Ideonella</taxon>
    </lineage>
</organism>
<dbReference type="Proteomes" id="UP001371218">
    <property type="component" value="Unassembled WGS sequence"/>
</dbReference>
<keyword evidence="3" id="KW-0731">Sigma factor</keyword>
<gene>
    <name evidence="7" type="ORF">AACH06_15060</name>
</gene>
<dbReference type="PANTHER" id="PTHR43133:SF32">
    <property type="entry name" value="BLR3042 PROTEIN"/>
    <property type="match status" value="1"/>
</dbReference>
<evidence type="ECO:0000259" key="6">
    <source>
        <dbReference type="Pfam" id="PF08281"/>
    </source>
</evidence>
<dbReference type="SUPFAM" id="SSF88946">
    <property type="entry name" value="Sigma2 domain of RNA polymerase sigma factors"/>
    <property type="match status" value="1"/>
</dbReference>
<dbReference type="InterPro" id="IPR013325">
    <property type="entry name" value="RNA_pol_sigma_r2"/>
</dbReference>
<dbReference type="Pfam" id="PF04542">
    <property type="entry name" value="Sigma70_r2"/>
    <property type="match status" value="1"/>
</dbReference>
<dbReference type="Gene3D" id="1.10.1740.10">
    <property type="match status" value="1"/>
</dbReference>
<dbReference type="InterPro" id="IPR014284">
    <property type="entry name" value="RNA_pol_sigma-70_dom"/>
</dbReference>
<feature type="domain" description="RNA polymerase sigma factor 70 region 4 type 2" evidence="6">
    <location>
        <begin position="126"/>
        <end position="178"/>
    </location>
</feature>
<evidence type="ECO:0000259" key="5">
    <source>
        <dbReference type="Pfam" id="PF04542"/>
    </source>
</evidence>
<dbReference type="EMBL" id="JBBUTG010000009">
    <property type="protein sequence ID" value="MEK8032145.1"/>
    <property type="molecule type" value="Genomic_DNA"/>
</dbReference>
<evidence type="ECO:0000313" key="7">
    <source>
        <dbReference type="EMBL" id="MEK8032145.1"/>
    </source>
</evidence>
<dbReference type="RefSeq" id="WP_341426558.1">
    <property type="nucleotide sequence ID" value="NZ_JBBUTG010000009.1"/>
</dbReference>
<keyword evidence="2" id="KW-0805">Transcription regulation</keyword>
<evidence type="ECO:0000256" key="1">
    <source>
        <dbReference type="ARBA" id="ARBA00010641"/>
    </source>
</evidence>
<dbReference type="PANTHER" id="PTHR43133">
    <property type="entry name" value="RNA POLYMERASE ECF-TYPE SIGMA FACTO"/>
    <property type="match status" value="1"/>
</dbReference>
<proteinExistence type="inferred from homology"/>
<dbReference type="InterPro" id="IPR013324">
    <property type="entry name" value="RNA_pol_sigma_r3/r4-like"/>
</dbReference>
<sequence>MTSDTSNDDDLERSLLRRIASGDRQALAGLYRPYHRRLARFLSRLTRRPDVIDEVINDCFWIVWQKAAAFRGDSRVSTWIFGIAYRCALKALRQHGEEADVDVSDTAVQELADPSSDPQAEHELRDWLGKAMARLPSDQRIVLELAYGEGHSLEEIAAIMQCPVGTVKARMFHARVKLRNLLPDLAGQRSPKAVP</sequence>
<evidence type="ECO:0000256" key="3">
    <source>
        <dbReference type="ARBA" id="ARBA00023082"/>
    </source>
</evidence>
<dbReference type="NCBIfam" id="TIGR02937">
    <property type="entry name" value="sigma70-ECF"/>
    <property type="match status" value="1"/>
</dbReference>
<keyword evidence="8" id="KW-1185">Reference proteome</keyword>
<protein>
    <submittedName>
        <fullName evidence="7">Sigma-70 family RNA polymerase sigma factor</fullName>
    </submittedName>
</protein>
<evidence type="ECO:0000256" key="2">
    <source>
        <dbReference type="ARBA" id="ARBA00023015"/>
    </source>
</evidence>
<name>A0ABU9BTC3_9BURK</name>
<dbReference type="Pfam" id="PF08281">
    <property type="entry name" value="Sigma70_r4_2"/>
    <property type="match status" value="1"/>
</dbReference>
<dbReference type="InterPro" id="IPR007627">
    <property type="entry name" value="RNA_pol_sigma70_r2"/>
</dbReference>
<evidence type="ECO:0000313" key="8">
    <source>
        <dbReference type="Proteomes" id="UP001371218"/>
    </source>
</evidence>
<reference evidence="7 8" key="1">
    <citation type="submission" date="2024-04" db="EMBL/GenBank/DDBJ databases">
        <title>Novel species of the genus Ideonella isolated from streams.</title>
        <authorList>
            <person name="Lu H."/>
        </authorList>
    </citation>
    <scope>NUCLEOTIDE SEQUENCE [LARGE SCALE GENOMIC DNA]</scope>
    <source>
        <strain evidence="7 8">DXS29W</strain>
    </source>
</reference>
<dbReference type="CDD" id="cd06171">
    <property type="entry name" value="Sigma70_r4"/>
    <property type="match status" value="1"/>
</dbReference>
<dbReference type="InterPro" id="IPR013249">
    <property type="entry name" value="RNA_pol_sigma70_r4_t2"/>
</dbReference>
<dbReference type="InterPro" id="IPR039425">
    <property type="entry name" value="RNA_pol_sigma-70-like"/>
</dbReference>
<dbReference type="InterPro" id="IPR036388">
    <property type="entry name" value="WH-like_DNA-bd_sf"/>
</dbReference>
<feature type="domain" description="RNA polymerase sigma-70 region 2" evidence="5">
    <location>
        <begin position="30"/>
        <end position="96"/>
    </location>
</feature>
<evidence type="ECO:0000256" key="4">
    <source>
        <dbReference type="ARBA" id="ARBA00023163"/>
    </source>
</evidence>
<dbReference type="Gene3D" id="1.10.10.10">
    <property type="entry name" value="Winged helix-like DNA-binding domain superfamily/Winged helix DNA-binding domain"/>
    <property type="match status" value="1"/>
</dbReference>
<comment type="similarity">
    <text evidence="1">Belongs to the sigma-70 factor family. ECF subfamily.</text>
</comment>